<protein>
    <recommendedName>
        <fullName evidence="1">SET domain-containing protein</fullName>
    </recommendedName>
</protein>
<dbReference type="InterPro" id="IPR053105">
    <property type="entry name" value="Class_V-like_SAM-MTase"/>
</dbReference>
<dbReference type="PANTHER" id="PTHR47250:SF3">
    <property type="entry name" value="HISTONE-LYSINE N-METHYLTRANSFERASE SET-6"/>
    <property type="match status" value="1"/>
</dbReference>
<comment type="caution">
    <text evidence="2">The sequence shown here is derived from an EMBL/GenBank/DDBJ whole genome shotgun (WGS) entry which is preliminary data.</text>
</comment>
<dbReference type="EMBL" id="BTSX01000004">
    <property type="protein sequence ID" value="GMS97704.1"/>
    <property type="molecule type" value="Genomic_DNA"/>
</dbReference>
<sequence length="179" mass="20701">MEMSRVRTLRAFEAGDVVLEFNEEIKTFEKSNKDYSFVVYNDNDVHSEKVFKDNFMDLSSSHFMNNLSTLGTICIDPARKGGIGRIVGHSKMCNVIPIRVYSYGSYIGAPRLYYVALFTIPPVNYGEDSNIVDCLCEESLCHDLPTLSNLLNMDSYRKRKNFAWDVIAEREFYNRDRLF</sequence>
<organism evidence="2 3">
    <name type="scientific">Pristionchus entomophagus</name>
    <dbReference type="NCBI Taxonomy" id="358040"/>
    <lineage>
        <taxon>Eukaryota</taxon>
        <taxon>Metazoa</taxon>
        <taxon>Ecdysozoa</taxon>
        <taxon>Nematoda</taxon>
        <taxon>Chromadorea</taxon>
        <taxon>Rhabditida</taxon>
        <taxon>Rhabditina</taxon>
        <taxon>Diplogasteromorpha</taxon>
        <taxon>Diplogasteroidea</taxon>
        <taxon>Neodiplogasteridae</taxon>
        <taxon>Pristionchus</taxon>
    </lineage>
</organism>
<keyword evidence="3" id="KW-1185">Reference proteome</keyword>
<dbReference type="Proteomes" id="UP001432027">
    <property type="component" value="Unassembled WGS sequence"/>
</dbReference>
<dbReference type="PANTHER" id="PTHR47250">
    <property type="entry name" value="HISTONE-LYSINE N-METHYLTRANSFERASE SET-6"/>
    <property type="match status" value="1"/>
</dbReference>
<dbReference type="Pfam" id="PF00856">
    <property type="entry name" value="SET"/>
    <property type="match status" value="1"/>
</dbReference>
<evidence type="ECO:0000259" key="1">
    <source>
        <dbReference type="Pfam" id="PF00856"/>
    </source>
</evidence>
<dbReference type="Gene3D" id="2.170.270.10">
    <property type="entry name" value="SET domain"/>
    <property type="match status" value="1"/>
</dbReference>
<name>A0AAV5TUN4_9BILA</name>
<evidence type="ECO:0000313" key="2">
    <source>
        <dbReference type="EMBL" id="GMS97704.1"/>
    </source>
</evidence>
<reference evidence="2" key="1">
    <citation type="submission" date="2023-10" db="EMBL/GenBank/DDBJ databases">
        <title>Genome assembly of Pristionchus species.</title>
        <authorList>
            <person name="Yoshida K."/>
            <person name="Sommer R.J."/>
        </authorList>
    </citation>
    <scope>NUCLEOTIDE SEQUENCE</scope>
    <source>
        <strain evidence="2">RS0144</strain>
    </source>
</reference>
<dbReference type="InterPro" id="IPR046341">
    <property type="entry name" value="SET_dom_sf"/>
</dbReference>
<dbReference type="AlphaFoldDB" id="A0AAV5TUN4"/>
<dbReference type="SUPFAM" id="SSF82199">
    <property type="entry name" value="SET domain"/>
    <property type="match status" value="1"/>
</dbReference>
<gene>
    <name evidence="2" type="ORF">PENTCL1PPCAC_19879</name>
</gene>
<evidence type="ECO:0000313" key="3">
    <source>
        <dbReference type="Proteomes" id="UP001432027"/>
    </source>
</evidence>
<dbReference type="InterPro" id="IPR001214">
    <property type="entry name" value="SET_dom"/>
</dbReference>
<proteinExistence type="predicted"/>
<feature type="domain" description="SET" evidence="1">
    <location>
        <begin position="6"/>
        <end position="122"/>
    </location>
</feature>
<accession>A0AAV5TUN4</accession>